<name>A0A2T9YRE7_9FUNG</name>
<comment type="similarity">
    <text evidence="5">Belongs to the BCAP29/BCAP31 family.</text>
</comment>
<evidence type="ECO:0000256" key="2">
    <source>
        <dbReference type="ARBA" id="ARBA00022692"/>
    </source>
</evidence>
<dbReference type="GO" id="GO:0005789">
    <property type="term" value="C:endoplasmic reticulum membrane"/>
    <property type="evidence" value="ECO:0007669"/>
    <property type="project" value="UniProtKB-SubCell"/>
</dbReference>
<dbReference type="PANTHER" id="PTHR12701:SF20">
    <property type="entry name" value="ENDOPLASMIC RETICULUM TRANSMEMBRANE PROTEIN"/>
    <property type="match status" value="1"/>
</dbReference>
<dbReference type="EMBL" id="MBFR01000071">
    <property type="protein sequence ID" value="PVU94902.1"/>
    <property type="molecule type" value="Genomic_DNA"/>
</dbReference>
<dbReference type="AlphaFoldDB" id="A0A2T9YRE7"/>
<dbReference type="PANTHER" id="PTHR12701">
    <property type="entry name" value="BCR-ASSOCIATED PROTEIN, BAP"/>
    <property type="match status" value="1"/>
</dbReference>
<keyword evidence="5" id="KW-0813">Transport</keyword>
<evidence type="ECO:0000256" key="3">
    <source>
        <dbReference type="ARBA" id="ARBA00022989"/>
    </source>
</evidence>
<gene>
    <name evidence="8" type="ORF">BB561_002186</name>
</gene>
<keyword evidence="5" id="KW-0256">Endoplasmic reticulum</keyword>
<keyword evidence="9" id="KW-1185">Reference proteome</keyword>
<comment type="caution">
    <text evidence="8">The sequence shown here is derived from an EMBL/GenBank/DDBJ whole genome shotgun (WGS) entry which is preliminary data.</text>
</comment>
<evidence type="ECO:0000256" key="6">
    <source>
        <dbReference type="SAM" id="Coils"/>
    </source>
</evidence>
<organism evidence="8 9">
    <name type="scientific">Smittium simulii</name>
    <dbReference type="NCBI Taxonomy" id="133385"/>
    <lineage>
        <taxon>Eukaryota</taxon>
        <taxon>Fungi</taxon>
        <taxon>Fungi incertae sedis</taxon>
        <taxon>Zoopagomycota</taxon>
        <taxon>Kickxellomycotina</taxon>
        <taxon>Harpellomycetes</taxon>
        <taxon>Harpellales</taxon>
        <taxon>Legeriomycetaceae</taxon>
        <taxon>Smittium</taxon>
    </lineage>
</organism>
<dbReference type="Pfam" id="PF05529">
    <property type="entry name" value="Bap31"/>
    <property type="match status" value="1"/>
</dbReference>
<dbReference type="OrthoDB" id="435607at2759"/>
<keyword evidence="4" id="KW-0472">Membrane</keyword>
<evidence type="ECO:0000256" key="5">
    <source>
        <dbReference type="RuleBase" id="RU367026"/>
    </source>
</evidence>
<keyword evidence="3" id="KW-1133">Transmembrane helix</keyword>
<dbReference type="InterPro" id="IPR008417">
    <property type="entry name" value="BAP29/BAP31"/>
</dbReference>
<keyword evidence="5" id="KW-0653">Protein transport</keyword>
<dbReference type="InterPro" id="IPR040463">
    <property type="entry name" value="BAP29/BAP31_N"/>
</dbReference>
<evidence type="ECO:0000256" key="1">
    <source>
        <dbReference type="ARBA" id="ARBA00004141"/>
    </source>
</evidence>
<keyword evidence="5" id="KW-0931">ER-Golgi transport</keyword>
<reference evidence="8 9" key="1">
    <citation type="journal article" date="2018" name="MBio">
        <title>Comparative Genomics Reveals the Core Gene Toolbox for the Fungus-Insect Symbiosis.</title>
        <authorList>
            <person name="Wang Y."/>
            <person name="Stata M."/>
            <person name="Wang W."/>
            <person name="Stajich J.E."/>
            <person name="White M.M."/>
            <person name="Moncalvo J.M."/>
        </authorList>
    </citation>
    <scope>NUCLEOTIDE SEQUENCE [LARGE SCALE GENOMIC DNA]</scope>
    <source>
        <strain evidence="8 9">SWE-8-4</strain>
    </source>
</reference>
<keyword evidence="6" id="KW-0175">Coiled coil</keyword>
<feature type="domain" description="BAP29/BAP31 transmembrane" evidence="7">
    <location>
        <begin position="1"/>
        <end position="38"/>
    </location>
</feature>
<evidence type="ECO:0000256" key="4">
    <source>
        <dbReference type="ARBA" id="ARBA00023136"/>
    </source>
</evidence>
<protein>
    <recommendedName>
        <fullName evidence="5">Endoplasmic reticulum transmembrane protein</fullName>
    </recommendedName>
</protein>
<evidence type="ECO:0000313" key="8">
    <source>
        <dbReference type="EMBL" id="PVU94902.1"/>
    </source>
</evidence>
<comment type="function">
    <text evidence="5">May play a role in anterograde transport of membrane proteins from the endoplasmic reticulum to the Golgi.</text>
</comment>
<evidence type="ECO:0000313" key="9">
    <source>
        <dbReference type="Proteomes" id="UP000245383"/>
    </source>
</evidence>
<dbReference type="GO" id="GO:0006888">
    <property type="term" value="P:endoplasmic reticulum to Golgi vesicle-mediated transport"/>
    <property type="evidence" value="ECO:0007669"/>
    <property type="project" value="UniProtKB-UniRule"/>
</dbReference>
<evidence type="ECO:0000259" key="7">
    <source>
        <dbReference type="Pfam" id="PF05529"/>
    </source>
</evidence>
<dbReference type="Proteomes" id="UP000245383">
    <property type="component" value="Unassembled WGS sequence"/>
</dbReference>
<comment type="subcellular location">
    <subcellularLocation>
        <location evidence="5">Endoplasmic reticulum membrane</location>
        <topology evidence="5">Multi-pass membrane protein</topology>
    </subcellularLocation>
    <subcellularLocation>
        <location evidence="1">Membrane</location>
        <topology evidence="1">Multi-pass membrane protein</topology>
    </subcellularLocation>
</comment>
<dbReference type="GO" id="GO:0006886">
    <property type="term" value="P:intracellular protein transport"/>
    <property type="evidence" value="ECO:0007669"/>
    <property type="project" value="UniProtKB-UniRule"/>
</dbReference>
<accession>A0A2T9YRE7</accession>
<dbReference type="STRING" id="133385.A0A2T9YRE7"/>
<feature type="coiled-coil region" evidence="6">
    <location>
        <begin position="56"/>
        <end position="118"/>
    </location>
</feature>
<proteinExistence type="inferred from homology"/>
<sequence length="125" mass="14253">MFYAQRNIYLTGFTLLLGLIMLATHTLIAELIETRTQVLDARKLNNIHAASDESIVANKQSEISALKEKLAKINKELEEYNVSDYNFAQVKSKAKNSREEYLELLEAHEKLLKKVEKIGSKSKLV</sequence>
<keyword evidence="2" id="KW-0812">Transmembrane</keyword>
<dbReference type="GO" id="GO:0070973">
    <property type="term" value="P:protein localization to endoplasmic reticulum exit site"/>
    <property type="evidence" value="ECO:0007669"/>
    <property type="project" value="UniProtKB-UniRule"/>
</dbReference>